<comment type="caution">
    <text evidence="5">The sequence shown here is derived from an EMBL/GenBank/DDBJ whole genome shotgun (WGS) entry which is preliminary data.</text>
</comment>
<dbReference type="SUPFAM" id="SSF52200">
    <property type="entry name" value="Toll/Interleukin receptor TIR domain"/>
    <property type="match status" value="1"/>
</dbReference>
<name>A0A3A4ARM0_9ACTN</name>
<dbReference type="Gene3D" id="3.40.50.300">
    <property type="entry name" value="P-loop containing nucleotide triphosphate hydrolases"/>
    <property type="match status" value="2"/>
</dbReference>
<gene>
    <name evidence="5" type="ORF">D5H75_13290</name>
</gene>
<dbReference type="OrthoDB" id="580767at2"/>
<accession>A0A3A4ARM0</accession>
<dbReference type="InterPro" id="IPR035897">
    <property type="entry name" value="Toll_tir_struct_dom_sf"/>
</dbReference>
<evidence type="ECO:0000259" key="4">
    <source>
        <dbReference type="Pfam" id="PF25000"/>
    </source>
</evidence>
<dbReference type="InterPro" id="IPR011990">
    <property type="entry name" value="TPR-like_helical_dom_sf"/>
</dbReference>
<dbReference type="SUPFAM" id="SSF52540">
    <property type="entry name" value="P-loop containing nucleoside triphosphate hydrolases"/>
    <property type="match status" value="2"/>
</dbReference>
<dbReference type="Pfam" id="PF13676">
    <property type="entry name" value="TIR_2"/>
    <property type="match status" value="1"/>
</dbReference>
<feature type="domain" description="DUF7779" evidence="4">
    <location>
        <begin position="726"/>
        <end position="814"/>
    </location>
</feature>
<dbReference type="Gene3D" id="1.25.40.10">
    <property type="entry name" value="Tetratricopeptide repeat domain"/>
    <property type="match status" value="2"/>
</dbReference>
<evidence type="ECO:0000259" key="3">
    <source>
        <dbReference type="Pfam" id="PF13676"/>
    </source>
</evidence>
<evidence type="ECO:0000313" key="5">
    <source>
        <dbReference type="EMBL" id="RJL32498.1"/>
    </source>
</evidence>
<dbReference type="InterPro" id="IPR000157">
    <property type="entry name" value="TIR_dom"/>
</dbReference>
<dbReference type="SUPFAM" id="SSF48452">
    <property type="entry name" value="TPR-like"/>
    <property type="match status" value="3"/>
</dbReference>
<dbReference type="GO" id="GO:0007165">
    <property type="term" value="P:signal transduction"/>
    <property type="evidence" value="ECO:0007669"/>
    <property type="project" value="InterPro"/>
</dbReference>
<dbReference type="InterPro" id="IPR053137">
    <property type="entry name" value="NLR-like"/>
</dbReference>
<dbReference type="PANTHER" id="PTHR46082:SF6">
    <property type="entry name" value="AAA+ ATPASE DOMAIN-CONTAINING PROTEIN-RELATED"/>
    <property type="match status" value="1"/>
</dbReference>
<feature type="domain" description="NB-ARC" evidence="1">
    <location>
        <begin position="495"/>
        <end position="650"/>
    </location>
</feature>
<keyword evidence="6" id="KW-1185">Reference proteome</keyword>
<dbReference type="Pfam" id="PF13374">
    <property type="entry name" value="TPR_10"/>
    <property type="match status" value="2"/>
</dbReference>
<dbReference type="InterPro" id="IPR002182">
    <property type="entry name" value="NB-ARC"/>
</dbReference>
<evidence type="ECO:0000259" key="2">
    <source>
        <dbReference type="Pfam" id="PF01656"/>
    </source>
</evidence>
<sequence>MTDARNGRIITFYSFKGGTGRTMALANIAWILASNGRRVLVVDWDLESPGLHKFFRPFLDGEVIAGTPGVIELIQEYAWAAPQDKPRPPDWYRDYAQVERHVVSIEWSHFPPGGALDFLSAGRQNRDYSSLVSTFDWDNFYRLGGGKFFDALKDDMRRTYDYVLIDSRTGLSDIADICTVHFPDTLVTCFTLSDQSIEGAAGIAGQIADRFQERGIRILPVPMRVDDAEKEKLDAGRAFARGQFERFPAGMSREEANTYWGAVEIPYKPFYAYEETLATFGDVSGSPSSLLSAYERLTTVITEGAITSMPPLSEDLRLSHRELFVRRRPTMSTDVYLSYVPEDRLWVDWITAVLTQAGFRVHPYGPPGPEDAGRVMEPGARTIALVSPAYLRSSRARETWQAVSRGELTGTGGQLVSIRVADVRLPPPYNDPVPIDLGARLDEEQAIAAVLRALDRPVKAGEFADASIPRFPGVQPAILNLPTRNASFTGRGEILERLRDQLVGGSQAVVTQPQALHGLGGVGKTQLAIEYAHRFMTDYDVVWWIAAEQPELLNVAMAELAKRLDIRIGDNVAENAQAAREALRIGEPYSRWLLIFDNSDNPEDLKRFLPGGTGHVLITSRSQTWVEVAAPLEVDVFTREESLEHLRRRVPALSDEDANRVAEELGDLPLAIEQAGAWLQETGMPVEEYVAKLTEQPAKTLELGDAPPAYQTHVAATWNVSFQRLRERSPAAVRLLQLLAFFAPEPVSLSMLYGDETVRCLVPYDETVREKIMIGRLVKELSRLALAKVDQRDNSVQVHRLVQAVLRDQMNEEELESTKHEVHRILVGARPREGDTDDPETWPRYDEIWPHLTPSEAERCDEEETRQLLIDRVRYLWRRGELDRALRLGRRLEDLWTTKLGDFDQQTLYLRFEMGNVLLFKGRYQEAVDLFQAVLDDQRRVLPERHHHPLVTAGGLAAGLRALGRLEESLRMEEETYARTRDLFLEDHPRTLMVANNLAVALRHMGDFNAARRLDQETLDMRRAVLRPDHSFTLVSEMNLARDMREAGEYAASVELLRGTVASYQRILGPQFPETLRAVRSLGVSLRKAGVLTEARHLMESTYERYVQRYGERAPDSVACKLNLSCDLSAAGDKAGAIKLGREVLQWYTDTLGPDNPYSLIAANNLVTFLMGAGDLASARELGEDTLRQFRRELGEEHPFTLACSVNVANVLGELREHAAAEKMERATLQRMRETQGAAHPNTLICEANLAITLREARRTDEARELREPVLVQLRRLLGETHPVVISVLDWRRVDIDLEPLAW</sequence>
<dbReference type="EMBL" id="QZEY01000004">
    <property type="protein sequence ID" value="RJL32498.1"/>
    <property type="molecule type" value="Genomic_DNA"/>
</dbReference>
<dbReference type="Pfam" id="PF01656">
    <property type="entry name" value="CbiA"/>
    <property type="match status" value="1"/>
</dbReference>
<dbReference type="NCBIfam" id="NF040586">
    <property type="entry name" value="FxSxx_TPR"/>
    <property type="match status" value="1"/>
</dbReference>
<dbReference type="Pfam" id="PF25000">
    <property type="entry name" value="DUF7779"/>
    <property type="match status" value="1"/>
</dbReference>
<dbReference type="RefSeq" id="WP_119926747.1">
    <property type="nucleotide sequence ID" value="NZ_QZEY01000004.1"/>
</dbReference>
<dbReference type="NCBIfam" id="NF047398">
    <property type="entry name" value="AAA_KGGVGR"/>
    <property type="match status" value="1"/>
</dbReference>
<protein>
    <submittedName>
        <fullName evidence="5">TIR domain-containing protein</fullName>
    </submittedName>
</protein>
<dbReference type="InterPro" id="IPR027417">
    <property type="entry name" value="P-loop_NTPase"/>
</dbReference>
<dbReference type="Pfam" id="PF00931">
    <property type="entry name" value="NB-ARC"/>
    <property type="match status" value="1"/>
</dbReference>
<dbReference type="InterPro" id="IPR056681">
    <property type="entry name" value="DUF7779"/>
</dbReference>
<dbReference type="GO" id="GO:0043531">
    <property type="term" value="F:ADP binding"/>
    <property type="evidence" value="ECO:0007669"/>
    <property type="project" value="InterPro"/>
</dbReference>
<feature type="domain" description="CobQ/CobB/MinD/ParA nucleotide binding" evidence="2">
    <location>
        <begin position="10"/>
        <end position="59"/>
    </location>
</feature>
<proteinExistence type="predicted"/>
<organism evidence="5 6">
    <name type="scientific">Bailinhaonella thermotolerans</name>
    <dbReference type="NCBI Taxonomy" id="1070861"/>
    <lineage>
        <taxon>Bacteria</taxon>
        <taxon>Bacillati</taxon>
        <taxon>Actinomycetota</taxon>
        <taxon>Actinomycetes</taxon>
        <taxon>Streptosporangiales</taxon>
        <taxon>Streptosporangiaceae</taxon>
        <taxon>Bailinhaonella</taxon>
    </lineage>
</organism>
<evidence type="ECO:0000313" key="6">
    <source>
        <dbReference type="Proteomes" id="UP000265768"/>
    </source>
</evidence>
<evidence type="ECO:0000259" key="1">
    <source>
        <dbReference type="Pfam" id="PF00931"/>
    </source>
</evidence>
<dbReference type="Proteomes" id="UP000265768">
    <property type="component" value="Unassembled WGS sequence"/>
</dbReference>
<dbReference type="PANTHER" id="PTHR46082">
    <property type="entry name" value="ATP/GTP-BINDING PROTEIN-RELATED"/>
    <property type="match status" value="1"/>
</dbReference>
<feature type="domain" description="TIR" evidence="3">
    <location>
        <begin position="335"/>
        <end position="447"/>
    </location>
</feature>
<dbReference type="InterPro" id="IPR002586">
    <property type="entry name" value="CobQ/CobB/MinD/ParA_Nub-bd_dom"/>
</dbReference>
<reference evidence="5 6" key="1">
    <citation type="submission" date="2018-09" db="EMBL/GenBank/DDBJ databases">
        <title>YIM 75507 draft genome.</title>
        <authorList>
            <person name="Tang S."/>
            <person name="Feng Y."/>
        </authorList>
    </citation>
    <scope>NUCLEOTIDE SEQUENCE [LARGE SCALE GENOMIC DNA]</scope>
    <source>
        <strain evidence="5 6">YIM 75507</strain>
    </source>
</reference>
<dbReference type="Pfam" id="PF13424">
    <property type="entry name" value="TPR_12"/>
    <property type="match status" value="3"/>
</dbReference>